<sequence length="243" mass="27083">PDPEKAARDEATEKQILQEVKASMTTEDLAELTRATHELRLKQETPDPPEALKTVPSLSLQDIPKEPIHVPTEVGDINGVKVLQHDLFTNDVLYTDIVFDMSSLKQELLPLVPLFCQSLLEMGTKDLTFVQLNQLIGRKTGGISVYPFTSSVQGKEDPCSHMIVRGKAMAGRAEDLYDLVNSVLQDVQFTDQQRFKQFVSQSRSRMENRLRGSGHGIAAARMDAKLNAAGWMSEKMGGLRLVY</sequence>
<organism evidence="2 3">
    <name type="scientific">Trifolium medium</name>
    <dbReference type="NCBI Taxonomy" id="97028"/>
    <lineage>
        <taxon>Eukaryota</taxon>
        <taxon>Viridiplantae</taxon>
        <taxon>Streptophyta</taxon>
        <taxon>Embryophyta</taxon>
        <taxon>Tracheophyta</taxon>
        <taxon>Spermatophyta</taxon>
        <taxon>Magnoliopsida</taxon>
        <taxon>eudicotyledons</taxon>
        <taxon>Gunneridae</taxon>
        <taxon>Pentapetalae</taxon>
        <taxon>rosids</taxon>
        <taxon>fabids</taxon>
        <taxon>Fabales</taxon>
        <taxon>Fabaceae</taxon>
        <taxon>Papilionoideae</taxon>
        <taxon>50 kb inversion clade</taxon>
        <taxon>NPAAA clade</taxon>
        <taxon>Hologalegina</taxon>
        <taxon>IRL clade</taxon>
        <taxon>Trifolieae</taxon>
        <taxon>Trifolium</taxon>
    </lineage>
</organism>
<dbReference type="GO" id="GO:0005739">
    <property type="term" value="C:mitochondrion"/>
    <property type="evidence" value="ECO:0007669"/>
    <property type="project" value="TreeGrafter"/>
</dbReference>
<feature type="domain" description="Peptidase M16C associated" evidence="1">
    <location>
        <begin position="1"/>
        <end position="241"/>
    </location>
</feature>
<dbReference type="PANTHER" id="PTHR43016:SF13">
    <property type="entry name" value="PRESEQUENCE PROTEASE, MITOCHONDRIAL"/>
    <property type="match status" value="1"/>
</dbReference>
<evidence type="ECO:0000313" key="3">
    <source>
        <dbReference type="Proteomes" id="UP000265520"/>
    </source>
</evidence>
<dbReference type="Gene3D" id="3.30.830.10">
    <property type="entry name" value="Metalloenzyme, LuxS/M16 peptidase-like"/>
    <property type="match status" value="1"/>
</dbReference>
<reference evidence="2 3" key="1">
    <citation type="journal article" date="2018" name="Front. Plant Sci.">
        <title>Red Clover (Trifolium pratense) and Zigzag Clover (T. medium) - A Picture of Genomic Similarities and Differences.</title>
        <authorList>
            <person name="Dluhosova J."/>
            <person name="Istvanek J."/>
            <person name="Nedelnik J."/>
            <person name="Repkova J."/>
        </authorList>
    </citation>
    <scope>NUCLEOTIDE SEQUENCE [LARGE SCALE GENOMIC DNA]</scope>
    <source>
        <strain evidence="3">cv. 10/8</strain>
        <tissue evidence="2">Leaf</tissue>
    </source>
</reference>
<dbReference type="GO" id="GO:0009507">
    <property type="term" value="C:chloroplast"/>
    <property type="evidence" value="ECO:0007669"/>
    <property type="project" value="TreeGrafter"/>
</dbReference>
<keyword evidence="2" id="KW-0378">Hydrolase</keyword>
<name>A0A392MHS9_9FABA</name>
<dbReference type="SMART" id="SM01264">
    <property type="entry name" value="M16C_associated"/>
    <property type="match status" value="1"/>
</dbReference>
<dbReference type="SUPFAM" id="SSF63411">
    <property type="entry name" value="LuxS/MPP-like metallohydrolase"/>
    <property type="match status" value="2"/>
</dbReference>
<dbReference type="EMBL" id="LXQA010009149">
    <property type="protein sequence ID" value="MCH85794.1"/>
    <property type="molecule type" value="Genomic_DNA"/>
</dbReference>
<dbReference type="GO" id="GO:0016485">
    <property type="term" value="P:protein processing"/>
    <property type="evidence" value="ECO:0007669"/>
    <property type="project" value="TreeGrafter"/>
</dbReference>
<dbReference type="PANTHER" id="PTHR43016">
    <property type="entry name" value="PRESEQUENCE PROTEASE"/>
    <property type="match status" value="1"/>
</dbReference>
<dbReference type="GO" id="GO:0046872">
    <property type="term" value="F:metal ion binding"/>
    <property type="evidence" value="ECO:0007669"/>
    <property type="project" value="InterPro"/>
</dbReference>
<gene>
    <name evidence="2" type="ORF">A2U01_0006645</name>
</gene>
<dbReference type="InterPro" id="IPR011249">
    <property type="entry name" value="Metalloenz_LuxS/M16"/>
</dbReference>
<protein>
    <submittedName>
        <fullName evidence="2">Presequence protease 1 chloroplastic/mitochondrial-like</fullName>
    </submittedName>
</protein>
<accession>A0A392MHS9</accession>
<keyword evidence="3" id="KW-1185">Reference proteome</keyword>
<evidence type="ECO:0000259" key="1">
    <source>
        <dbReference type="SMART" id="SM01264"/>
    </source>
</evidence>
<proteinExistence type="predicted"/>
<keyword evidence="2" id="KW-0645">Protease</keyword>
<evidence type="ECO:0000313" key="2">
    <source>
        <dbReference type="EMBL" id="MCH85794.1"/>
    </source>
</evidence>
<dbReference type="Pfam" id="PF08367">
    <property type="entry name" value="M16C_assoc"/>
    <property type="match status" value="1"/>
</dbReference>
<dbReference type="Proteomes" id="UP000265520">
    <property type="component" value="Unassembled WGS sequence"/>
</dbReference>
<feature type="non-terminal residue" evidence="2">
    <location>
        <position position="1"/>
    </location>
</feature>
<dbReference type="GO" id="GO:0004222">
    <property type="term" value="F:metalloendopeptidase activity"/>
    <property type="evidence" value="ECO:0007669"/>
    <property type="project" value="TreeGrafter"/>
</dbReference>
<dbReference type="InterPro" id="IPR013578">
    <property type="entry name" value="Peptidase_M16C_assoc"/>
</dbReference>
<comment type="caution">
    <text evidence="2">The sequence shown here is derived from an EMBL/GenBank/DDBJ whole genome shotgun (WGS) entry which is preliminary data.</text>
</comment>
<dbReference type="AlphaFoldDB" id="A0A392MHS9"/>